<accession>A0AB39T5H5</accession>
<dbReference type="AlphaFoldDB" id="A0AB39T5H5"/>
<gene>
    <name evidence="1" type="ORF">AB5J54_30375</name>
</gene>
<organism evidence="1">
    <name type="scientific">Streptomyces sp. R44</name>
    <dbReference type="NCBI Taxonomy" id="3238633"/>
    <lineage>
        <taxon>Bacteria</taxon>
        <taxon>Bacillati</taxon>
        <taxon>Actinomycetota</taxon>
        <taxon>Actinomycetes</taxon>
        <taxon>Kitasatosporales</taxon>
        <taxon>Streptomycetaceae</taxon>
        <taxon>Streptomyces</taxon>
    </lineage>
</organism>
<proteinExistence type="predicted"/>
<protein>
    <submittedName>
        <fullName evidence="1">Uncharacterized protein</fullName>
    </submittedName>
</protein>
<reference evidence="1" key="1">
    <citation type="submission" date="2024-07" db="EMBL/GenBank/DDBJ databases">
        <authorList>
            <person name="Yu S.T."/>
        </authorList>
    </citation>
    <scope>NUCLEOTIDE SEQUENCE</scope>
    <source>
        <strain evidence="1">R44</strain>
    </source>
</reference>
<evidence type="ECO:0000313" key="1">
    <source>
        <dbReference type="EMBL" id="XDQ74564.1"/>
    </source>
</evidence>
<dbReference type="EMBL" id="CP163444">
    <property type="protein sequence ID" value="XDQ74564.1"/>
    <property type="molecule type" value="Genomic_DNA"/>
</dbReference>
<sequence length="63" mass="7180">MPFYRDRDGSIWVPDHRADRLFCLLDPTEEDDSASIGLAMLPDEVKAQFGPLDEVRATGWEEV</sequence>
<name>A0AB39T5H5_9ACTN</name>
<dbReference type="RefSeq" id="WP_369147087.1">
    <property type="nucleotide sequence ID" value="NZ_CP163444.1"/>
</dbReference>